<accession>A0A931AVD4</accession>
<dbReference type="RefSeq" id="WP_270452106.1">
    <property type="nucleotide sequence ID" value="NZ_JADPIE010000001.1"/>
</dbReference>
<dbReference type="Pfam" id="PF04404">
    <property type="entry name" value="ERF"/>
    <property type="match status" value="1"/>
</dbReference>
<name>A0A931AVD4_9FIRM</name>
<dbReference type="InterPro" id="IPR007499">
    <property type="entry name" value="ERF_bacteria_virus"/>
</dbReference>
<sequence length="201" mass="22606">MHQSPEIDKIISEFHRFQQQVKFPEKARTAAGQGYKYMTLDDLIDHARKAMAGLGLSFSQEVRSGDNGDIELMTRIYHTSGQWLSFGPLVLPADNGRDMNKIQQTGSAITYARRYSLAAALGIASEEDNDGQRLKDIAEVTINSEPIEPPVDKLRKYYRENKGNTRKLIDEIIAKEGSLASLSTARKLYLLDTIEKNNKKS</sequence>
<proteinExistence type="predicted"/>
<reference evidence="1" key="1">
    <citation type="submission" date="2020-11" db="EMBL/GenBank/DDBJ databases">
        <title>Halonatronomonas betainensis gen. nov., sp. nov. a novel haloalkaliphilic representative of the family Halanaerobiacae capable of betaine degradation.</title>
        <authorList>
            <person name="Boltyanskaya Y."/>
            <person name="Kevbrin V."/>
            <person name="Detkova E."/>
            <person name="Grouzdev D.S."/>
            <person name="Koziaeva V."/>
            <person name="Zhilina T."/>
        </authorList>
    </citation>
    <scope>NUCLEOTIDE SEQUENCE</scope>
    <source>
        <strain evidence="1">Z-7014</strain>
    </source>
</reference>
<dbReference type="Proteomes" id="UP000621436">
    <property type="component" value="Unassembled WGS sequence"/>
</dbReference>
<gene>
    <name evidence="1" type="ORF">I0Q91_00220</name>
</gene>
<dbReference type="AlphaFoldDB" id="A0A931AVD4"/>
<dbReference type="EMBL" id="JADPIE010000001">
    <property type="protein sequence ID" value="MBF8435488.1"/>
    <property type="molecule type" value="Genomic_DNA"/>
</dbReference>
<keyword evidence="2" id="KW-1185">Reference proteome</keyword>
<organism evidence="1 2">
    <name type="scientific">Halonatronomonas betaini</name>
    <dbReference type="NCBI Taxonomy" id="2778430"/>
    <lineage>
        <taxon>Bacteria</taxon>
        <taxon>Bacillati</taxon>
        <taxon>Bacillota</taxon>
        <taxon>Clostridia</taxon>
        <taxon>Halanaerobiales</taxon>
        <taxon>Halarsenatibacteraceae</taxon>
        <taxon>Halonatronomonas</taxon>
    </lineage>
</organism>
<evidence type="ECO:0000313" key="2">
    <source>
        <dbReference type="Proteomes" id="UP000621436"/>
    </source>
</evidence>
<evidence type="ECO:0000313" key="1">
    <source>
        <dbReference type="EMBL" id="MBF8435488.1"/>
    </source>
</evidence>
<comment type="caution">
    <text evidence="1">The sequence shown here is derived from an EMBL/GenBank/DDBJ whole genome shotgun (WGS) entry which is preliminary data.</text>
</comment>
<protein>
    <submittedName>
        <fullName evidence="1">ERF family protein</fullName>
    </submittedName>
</protein>